<name>A0A4V1N3Z0_9SPHN</name>
<dbReference type="InterPro" id="IPR036388">
    <property type="entry name" value="WH-like_DNA-bd_sf"/>
</dbReference>
<dbReference type="Proteomes" id="UP000290958">
    <property type="component" value="Unassembled WGS sequence"/>
</dbReference>
<evidence type="ECO:0000259" key="4">
    <source>
        <dbReference type="PROSITE" id="PS50043"/>
    </source>
</evidence>
<feature type="domain" description="HTH luxR-type" evidence="4">
    <location>
        <begin position="168"/>
        <end position="233"/>
    </location>
</feature>
<dbReference type="SUPFAM" id="SSF46894">
    <property type="entry name" value="C-terminal effector domain of the bipartite response regulators"/>
    <property type="match status" value="1"/>
</dbReference>
<sequence length="237" mass="26109">MSLKVAEISDAGSPPELWRVVRGYYRELGFRGFAYFMANRGDSLVRGGFNLVHRGFSRKVVQAYVTEGWGEKDPLPQIVIGRGAPTRWSEAWSQMQPDAEHMAFLNRMREAELDDGFTLPVYGPGGRNGSVNIGAAVRESVFETAPVDEMHMVAQVAHMRLCQLLPDRGPLEKPLSARELEILDWVARGKSNGVIADILDLSGATVDTYLRRIYEKLDVSDRTSAAVVGVGMGLIAA</sequence>
<dbReference type="PROSITE" id="PS00622">
    <property type="entry name" value="HTH_LUXR_1"/>
    <property type="match status" value="1"/>
</dbReference>
<evidence type="ECO:0000313" key="6">
    <source>
        <dbReference type="Proteomes" id="UP000290958"/>
    </source>
</evidence>
<accession>A0A4V1N3Z0</accession>
<reference evidence="6" key="1">
    <citation type="submission" date="2019-01" db="EMBL/GenBank/DDBJ databases">
        <title>Cytophagaceae bacterium strain CAR-16.</title>
        <authorList>
            <person name="Chen W.-M."/>
        </authorList>
    </citation>
    <scope>NUCLEOTIDE SEQUENCE [LARGE SCALE GENOMIC DNA]</scope>
    <source>
        <strain evidence="6">CHR27</strain>
    </source>
</reference>
<dbReference type="InterPro" id="IPR000792">
    <property type="entry name" value="Tscrpt_reg_LuxR_C"/>
</dbReference>
<comment type="caution">
    <text evidence="5">The sequence shown here is derived from an EMBL/GenBank/DDBJ whole genome shotgun (WGS) entry which is preliminary data.</text>
</comment>
<proteinExistence type="predicted"/>
<dbReference type="Pfam" id="PF03472">
    <property type="entry name" value="Autoind_bind"/>
    <property type="match status" value="1"/>
</dbReference>
<dbReference type="PANTHER" id="PTHR44688">
    <property type="entry name" value="DNA-BINDING TRANSCRIPTIONAL ACTIVATOR DEVR_DOSR"/>
    <property type="match status" value="1"/>
</dbReference>
<keyword evidence="2" id="KW-0238">DNA-binding</keyword>
<dbReference type="OrthoDB" id="3170288at2"/>
<dbReference type="SUPFAM" id="SSF75516">
    <property type="entry name" value="Pheromone-binding domain of LuxR-like quorum-sensing transcription factors"/>
    <property type="match status" value="1"/>
</dbReference>
<dbReference type="InterPro" id="IPR016032">
    <property type="entry name" value="Sig_transdc_resp-reg_C-effctor"/>
</dbReference>
<dbReference type="PROSITE" id="PS50043">
    <property type="entry name" value="HTH_LUXR_2"/>
    <property type="match status" value="1"/>
</dbReference>
<dbReference type="CDD" id="cd06170">
    <property type="entry name" value="LuxR_C_like"/>
    <property type="match status" value="1"/>
</dbReference>
<dbReference type="SMART" id="SM00421">
    <property type="entry name" value="HTH_LUXR"/>
    <property type="match status" value="1"/>
</dbReference>
<dbReference type="RefSeq" id="WP_129403086.1">
    <property type="nucleotide sequence ID" value="NZ_SBKP01000002.1"/>
</dbReference>
<organism evidence="5 6">
    <name type="scientific">Sphingobium fluviale</name>
    <dbReference type="NCBI Taxonomy" id="2506423"/>
    <lineage>
        <taxon>Bacteria</taxon>
        <taxon>Pseudomonadati</taxon>
        <taxon>Pseudomonadota</taxon>
        <taxon>Alphaproteobacteria</taxon>
        <taxon>Sphingomonadales</taxon>
        <taxon>Sphingomonadaceae</taxon>
        <taxon>Sphingobium</taxon>
    </lineage>
</organism>
<dbReference type="PRINTS" id="PR00038">
    <property type="entry name" value="HTHLUXR"/>
</dbReference>
<evidence type="ECO:0000256" key="1">
    <source>
        <dbReference type="ARBA" id="ARBA00023015"/>
    </source>
</evidence>
<dbReference type="InterPro" id="IPR005143">
    <property type="entry name" value="TF_LuxR_autoind-bd_dom"/>
</dbReference>
<evidence type="ECO:0000256" key="3">
    <source>
        <dbReference type="ARBA" id="ARBA00023163"/>
    </source>
</evidence>
<dbReference type="AlphaFoldDB" id="A0A4V1N3Z0"/>
<evidence type="ECO:0000256" key="2">
    <source>
        <dbReference type="ARBA" id="ARBA00023125"/>
    </source>
</evidence>
<dbReference type="EMBL" id="SBKP01000002">
    <property type="protein sequence ID" value="RXR30336.1"/>
    <property type="molecule type" value="Genomic_DNA"/>
</dbReference>
<dbReference type="Gene3D" id="1.10.10.10">
    <property type="entry name" value="Winged helix-like DNA-binding domain superfamily/Winged helix DNA-binding domain"/>
    <property type="match status" value="1"/>
</dbReference>
<evidence type="ECO:0000313" key="5">
    <source>
        <dbReference type="EMBL" id="RXR30336.1"/>
    </source>
</evidence>
<dbReference type="Pfam" id="PF00196">
    <property type="entry name" value="GerE"/>
    <property type="match status" value="1"/>
</dbReference>
<dbReference type="Gene3D" id="3.30.450.80">
    <property type="entry name" value="Transcription factor LuxR-like, autoinducer-binding domain"/>
    <property type="match status" value="1"/>
</dbReference>
<dbReference type="PANTHER" id="PTHR44688:SF16">
    <property type="entry name" value="DNA-BINDING TRANSCRIPTIONAL ACTIVATOR DEVR_DOSR"/>
    <property type="match status" value="1"/>
</dbReference>
<keyword evidence="1" id="KW-0805">Transcription regulation</keyword>
<dbReference type="GO" id="GO:0003677">
    <property type="term" value="F:DNA binding"/>
    <property type="evidence" value="ECO:0007669"/>
    <property type="project" value="UniProtKB-KW"/>
</dbReference>
<keyword evidence="3" id="KW-0804">Transcription</keyword>
<protein>
    <submittedName>
        <fullName evidence="5">LuxR family transcriptional regulator</fullName>
    </submittedName>
</protein>
<gene>
    <name evidence="5" type="ORF">EQG66_03110</name>
</gene>
<dbReference type="GO" id="GO:0006355">
    <property type="term" value="P:regulation of DNA-templated transcription"/>
    <property type="evidence" value="ECO:0007669"/>
    <property type="project" value="InterPro"/>
</dbReference>
<dbReference type="InterPro" id="IPR036693">
    <property type="entry name" value="TF_LuxR_autoind-bd_dom_sf"/>
</dbReference>
<keyword evidence="6" id="KW-1185">Reference proteome</keyword>